<feature type="region of interest" description="Disordered" evidence="1">
    <location>
        <begin position="22"/>
        <end position="43"/>
    </location>
</feature>
<proteinExistence type="predicted"/>
<sequence>MAAWELADRVVGVLPAMPRGQLGQSRGRWGGGMDQQGRGRTGLGRIGRVVGVGALGEGGGHRNQQCEQCKAGEPGACLHQAGSQGMGKRGAHGDLQTAKNRQCAATGAPRKRAASNADALRASEIRRWVV</sequence>
<accession>E9I688</accession>
<dbReference type="EMBL" id="GL736268">
    <property type="protein sequence ID" value="EFX60492.1"/>
    <property type="molecule type" value="Genomic_DNA"/>
</dbReference>
<organism evidence="2 3">
    <name type="scientific">Daphnia pulex</name>
    <name type="common">Water flea</name>
    <dbReference type="NCBI Taxonomy" id="6669"/>
    <lineage>
        <taxon>Eukaryota</taxon>
        <taxon>Metazoa</taxon>
        <taxon>Ecdysozoa</taxon>
        <taxon>Arthropoda</taxon>
        <taxon>Crustacea</taxon>
        <taxon>Branchiopoda</taxon>
        <taxon>Diplostraca</taxon>
        <taxon>Cladocera</taxon>
        <taxon>Anomopoda</taxon>
        <taxon>Daphniidae</taxon>
        <taxon>Daphnia</taxon>
    </lineage>
</organism>
<dbReference type="InParanoid" id="E9I688"/>
<dbReference type="AlphaFoldDB" id="E9I688"/>
<evidence type="ECO:0000313" key="3">
    <source>
        <dbReference type="Proteomes" id="UP000000305"/>
    </source>
</evidence>
<feature type="compositionally biased region" description="Gly residues" evidence="1">
    <location>
        <begin position="28"/>
        <end position="43"/>
    </location>
</feature>
<evidence type="ECO:0000256" key="1">
    <source>
        <dbReference type="SAM" id="MobiDB-lite"/>
    </source>
</evidence>
<keyword evidence="3" id="KW-1185">Reference proteome</keyword>
<gene>
    <name evidence="2" type="ORF">DAPPUDRAFT_277176</name>
</gene>
<dbReference type="Proteomes" id="UP000000305">
    <property type="component" value="Unassembled WGS sequence"/>
</dbReference>
<dbReference type="KEGG" id="dpx:DAPPUDRAFT_277176"/>
<feature type="region of interest" description="Disordered" evidence="1">
    <location>
        <begin position="80"/>
        <end position="115"/>
    </location>
</feature>
<reference evidence="2 3" key="1">
    <citation type="journal article" date="2011" name="Science">
        <title>The ecoresponsive genome of Daphnia pulex.</title>
        <authorList>
            <person name="Colbourne J.K."/>
            <person name="Pfrender M.E."/>
            <person name="Gilbert D."/>
            <person name="Thomas W.K."/>
            <person name="Tucker A."/>
            <person name="Oakley T.H."/>
            <person name="Tokishita S."/>
            <person name="Aerts A."/>
            <person name="Arnold G.J."/>
            <person name="Basu M.K."/>
            <person name="Bauer D.J."/>
            <person name="Caceres C.E."/>
            <person name="Carmel L."/>
            <person name="Casola C."/>
            <person name="Choi J.H."/>
            <person name="Detter J.C."/>
            <person name="Dong Q."/>
            <person name="Dusheyko S."/>
            <person name="Eads B.D."/>
            <person name="Frohlich T."/>
            <person name="Geiler-Samerotte K.A."/>
            <person name="Gerlach D."/>
            <person name="Hatcher P."/>
            <person name="Jogdeo S."/>
            <person name="Krijgsveld J."/>
            <person name="Kriventseva E.V."/>
            <person name="Kultz D."/>
            <person name="Laforsch C."/>
            <person name="Lindquist E."/>
            <person name="Lopez J."/>
            <person name="Manak J.R."/>
            <person name="Muller J."/>
            <person name="Pangilinan J."/>
            <person name="Patwardhan R.P."/>
            <person name="Pitluck S."/>
            <person name="Pritham E.J."/>
            <person name="Rechtsteiner A."/>
            <person name="Rho M."/>
            <person name="Rogozin I.B."/>
            <person name="Sakarya O."/>
            <person name="Salamov A."/>
            <person name="Schaack S."/>
            <person name="Shapiro H."/>
            <person name="Shiga Y."/>
            <person name="Skalitzky C."/>
            <person name="Smith Z."/>
            <person name="Souvorov A."/>
            <person name="Sung W."/>
            <person name="Tang Z."/>
            <person name="Tsuchiya D."/>
            <person name="Tu H."/>
            <person name="Vos H."/>
            <person name="Wang M."/>
            <person name="Wolf Y.I."/>
            <person name="Yamagata H."/>
            <person name="Yamada T."/>
            <person name="Ye Y."/>
            <person name="Shaw J.R."/>
            <person name="Andrews J."/>
            <person name="Crease T.J."/>
            <person name="Tang H."/>
            <person name="Lucas S.M."/>
            <person name="Robertson H.M."/>
            <person name="Bork P."/>
            <person name="Koonin E.V."/>
            <person name="Zdobnov E.M."/>
            <person name="Grigoriev I.V."/>
            <person name="Lynch M."/>
            <person name="Boore J.L."/>
        </authorList>
    </citation>
    <scope>NUCLEOTIDE SEQUENCE [LARGE SCALE GENOMIC DNA]</scope>
</reference>
<name>E9I688_DAPPU</name>
<evidence type="ECO:0000313" key="2">
    <source>
        <dbReference type="EMBL" id="EFX60492.1"/>
    </source>
</evidence>
<dbReference type="HOGENOM" id="CLU_1940236_0_0_1"/>
<protein>
    <submittedName>
        <fullName evidence="2">Uncharacterized protein</fullName>
    </submittedName>
</protein>